<dbReference type="EMBL" id="DS990136">
    <property type="protein sequence ID" value="EET22697.1"/>
    <property type="molecule type" value="Genomic_DNA"/>
</dbReference>
<dbReference type="HOGENOM" id="CLU_195404_0_0_6"/>
<reference evidence="1" key="1">
    <citation type="submission" date="2005-09" db="EMBL/GenBank/DDBJ databases">
        <title>Annotation of Vibrio cholerae MO10.</title>
        <authorList>
            <person name="Colwell R."/>
            <person name="Grim C.J."/>
            <person name="Young S."/>
            <person name="Jaffe D."/>
            <person name="Gnerre S."/>
            <person name="Berlin A."/>
            <person name="Heiman D."/>
            <person name="Hepburn T."/>
            <person name="Shea T."/>
            <person name="Sykes S."/>
            <person name="Yandava C."/>
            <person name="Alvarado L."/>
            <person name="Kodira C."/>
            <person name="Borodovsky M."/>
            <person name="Heidelberg J."/>
            <person name="Lander E."/>
            <person name="Galagan J."/>
            <person name="Nusbaum C."/>
            <person name="Birren B."/>
        </authorList>
    </citation>
    <scope>NUCLEOTIDE SEQUENCE [LARGE SCALE GENOMIC DNA]</scope>
    <source>
        <strain evidence="1">MO10</strain>
    </source>
</reference>
<organism evidence="1">
    <name type="scientific">Vibrio cholerae (strain MO10)</name>
    <dbReference type="NCBI Taxonomy" id="345072"/>
    <lineage>
        <taxon>Bacteria</taxon>
        <taxon>Pseudomonadati</taxon>
        <taxon>Pseudomonadota</taxon>
        <taxon>Gammaproteobacteria</taxon>
        <taxon>Vibrionales</taxon>
        <taxon>Vibrionaceae</taxon>
        <taxon>Vibrio</taxon>
    </lineage>
</organism>
<accession>A0A0X1KWQ4</accession>
<protein>
    <submittedName>
        <fullName evidence="1">Single strand binding protein</fullName>
    </submittedName>
</protein>
<evidence type="ECO:0000313" key="1">
    <source>
        <dbReference type="EMBL" id="EET22697.1"/>
    </source>
</evidence>
<name>A0A0X1KWQ4_VIBCO</name>
<sequence>MPVCALPNSQGFLAVTDKPLNECDGGYVAVTIQDYDYLMSYTRITPTDAGTAFSFGFMAVFALGYLYTYAVYIGKKLINLL</sequence>
<dbReference type="Proteomes" id="UP000004687">
    <property type="component" value="Unassembled WGS sequence"/>
</dbReference>
<gene>
    <name evidence="1" type="ORF">VchoM_00724</name>
</gene>
<dbReference type="RefSeq" id="WP_001143737.1">
    <property type="nucleotide sequence ID" value="NZ_CP060094.1"/>
</dbReference>
<dbReference type="AlphaFoldDB" id="A0A0X1KWQ4"/>
<reference evidence="1" key="2">
    <citation type="submission" date="2008-07" db="EMBL/GenBank/DDBJ databases">
        <authorList>
            <consortium name="Broad Institute Genome Sequencing Platform"/>
            <person name="Colwell R."/>
            <person name="Grim C.J."/>
            <person name="Young S."/>
            <person name="Jaffe D."/>
            <person name="Gnerre S."/>
            <person name="Berlin A."/>
            <person name="Heiman D."/>
            <person name="Hepburn T."/>
            <person name="Shea T."/>
            <person name="Sykes S."/>
            <person name="Alvarado L."/>
            <person name="Kodira C."/>
            <person name="Heidelberg J."/>
            <person name="Lander E."/>
            <person name="Galagan J."/>
            <person name="Nusbaum C."/>
            <person name="Birren B."/>
        </authorList>
    </citation>
    <scope>NUCLEOTIDE SEQUENCE [LARGE SCALE GENOMIC DNA]</scope>
    <source>
        <strain evidence="1">MO10</strain>
    </source>
</reference>
<proteinExistence type="predicted"/>